<keyword evidence="1" id="KW-0472">Membrane</keyword>
<feature type="transmembrane region" description="Helical" evidence="1">
    <location>
        <begin position="45"/>
        <end position="63"/>
    </location>
</feature>
<dbReference type="RefSeq" id="WP_112137133.1">
    <property type="nucleotide sequence ID" value="NZ_BAAAEF010000028.1"/>
</dbReference>
<reference evidence="4 6" key="2">
    <citation type="submission" date="2020-06" db="EMBL/GenBank/DDBJ databases">
        <authorList>
            <person name="Voronona O.L."/>
            <person name="Aksenova E.I."/>
            <person name="Kunda M.S."/>
            <person name="Semenov A.N."/>
            <person name="Ryzhova N."/>
        </authorList>
    </citation>
    <scope>NUCLEOTIDE SEQUENCE [LARGE SCALE GENOMIC DNA]</scope>
    <source>
        <strain evidence="4 6">MPKMM3633</strain>
    </source>
</reference>
<dbReference type="KEGG" id="mpri:MP3633_2837"/>
<sequence length="106" mass="11759">MLMFYLGLAIIGTIVPYAAFIPWLLQNGVDITQFFIEAIANPISIFAWLDVIIAAVALLGFIVHDGEKNQVKWRFVAIAGTLSVGVSCGLPLYLYLREKQRCVKSI</sequence>
<dbReference type="EMBL" id="JBDYKN010000011">
    <property type="protein sequence ID" value="MEP7730363.1"/>
    <property type="molecule type" value="Genomic_DNA"/>
</dbReference>
<feature type="transmembrane region" description="Helical" evidence="1">
    <location>
        <begin position="75"/>
        <end position="96"/>
    </location>
</feature>
<evidence type="ECO:0000313" key="4">
    <source>
        <dbReference type="EMBL" id="QKK81564.1"/>
    </source>
</evidence>
<keyword evidence="1" id="KW-0812">Transmembrane</keyword>
<dbReference type="AlphaFoldDB" id="A0A2Z4PS44"/>
<organism evidence="2 5">
    <name type="scientific">Marinomonas primoryensis</name>
    <dbReference type="NCBI Taxonomy" id="178399"/>
    <lineage>
        <taxon>Bacteria</taxon>
        <taxon>Pseudomonadati</taxon>
        <taxon>Pseudomonadota</taxon>
        <taxon>Gammaproteobacteria</taxon>
        <taxon>Oceanospirillales</taxon>
        <taxon>Oceanospirillaceae</taxon>
        <taxon>Marinomonas</taxon>
    </lineage>
</organism>
<reference evidence="2 5" key="1">
    <citation type="submission" date="2016-06" db="EMBL/GenBank/DDBJ databases">
        <title>The sequenced genome of the ice-adhering bacterium Marinomonas primoryensis, from Antarctica.</title>
        <authorList>
            <person name="Graham L."/>
            <person name="Vance T.D.R."/>
            <person name="Davies P.L."/>
        </authorList>
    </citation>
    <scope>NUCLEOTIDE SEQUENCE [LARGE SCALE GENOMIC DNA]</scope>
    <source>
        <strain evidence="2 5">AceL</strain>
    </source>
</reference>
<evidence type="ECO:0000256" key="1">
    <source>
        <dbReference type="SAM" id="Phobius"/>
    </source>
</evidence>
<dbReference type="Proteomes" id="UP000509371">
    <property type="component" value="Chromosome"/>
</dbReference>
<dbReference type="EMBL" id="CP054301">
    <property type="protein sequence ID" value="QKK81564.1"/>
    <property type="molecule type" value="Genomic_DNA"/>
</dbReference>
<keyword evidence="1" id="KW-1133">Transmembrane helix</keyword>
<reference evidence="3 7" key="3">
    <citation type="submission" date="2024-05" db="EMBL/GenBank/DDBJ databases">
        <authorList>
            <person name="Busch G.E."/>
            <person name="Sharma I."/>
        </authorList>
    </citation>
    <scope>NUCLEOTIDE SEQUENCE [LARGE SCALE GENOMIC DNA]</scope>
    <source>
        <strain evidence="3 7">23GB23</strain>
    </source>
</reference>
<evidence type="ECO:0000313" key="7">
    <source>
        <dbReference type="Proteomes" id="UP001471651"/>
    </source>
</evidence>
<dbReference type="InterPro" id="IPR021362">
    <property type="entry name" value="DUF2834"/>
</dbReference>
<evidence type="ECO:0000313" key="5">
    <source>
        <dbReference type="Proteomes" id="UP000249898"/>
    </source>
</evidence>
<proteinExistence type="predicted"/>
<protein>
    <submittedName>
        <fullName evidence="3">DUF2834 domain-containing protein</fullName>
    </submittedName>
</protein>
<evidence type="ECO:0000313" key="2">
    <source>
        <dbReference type="EMBL" id="AWX99938.1"/>
    </source>
</evidence>
<dbReference type="Proteomes" id="UP000249898">
    <property type="component" value="Chromosome"/>
</dbReference>
<accession>A0A2Z4PS44</accession>
<evidence type="ECO:0000313" key="6">
    <source>
        <dbReference type="Proteomes" id="UP000509371"/>
    </source>
</evidence>
<dbReference type="EMBL" id="CP016181">
    <property type="protein sequence ID" value="AWX99938.1"/>
    <property type="molecule type" value="Genomic_DNA"/>
</dbReference>
<name>A0A2Z4PS44_9GAMM</name>
<dbReference type="OrthoDB" id="2619901at2"/>
<keyword evidence="7" id="KW-1185">Reference proteome</keyword>
<dbReference type="Pfam" id="PF11196">
    <property type="entry name" value="DUF2834"/>
    <property type="match status" value="1"/>
</dbReference>
<feature type="transmembrane region" description="Helical" evidence="1">
    <location>
        <begin position="6"/>
        <end position="25"/>
    </location>
</feature>
<dbReference type="Proteomes" id="UP001471651">
    <property type="component" value="Unassembled WGS sequence"/>
</dbReference>
<gene>
    <name evidence="2" type="ORF">A8139_07955</name>
    <name evidence="3" type="ORF">ABKW32_12960</name>
    <name evidence="4" type="ORF">MP3633_2837</name>
</gene>
<evidence type="ECO:0000313" key="3">
    <source>
        <dbReference type="EMBL" id="MEP7730363.1"/>
    </source>
</evidence>